<feature type="signal peptide" evidence="8">
    <location>
        <begin position="1"/>
        <end position="18"/>
    </location>
</feature>
<evidence type="ECO:0000313" key="10">
    <source>
        <dbReference type="Proteomes" id="UP001432322"/>
    </source>
</evidence>
<comment type="subcellular location">
    <subcellularLocation>
        <location evidence="1">Secreted</location>
    </subcellularLocation>
</comment>
<dbReference type="Gene3D" id="1.20.120.1100">
    <property type="match status" value="1"/>
</dbReference>
<evidence type="ECO:0000256" key="3">
    <source>
        <dbReference type="ARBA" id="ARBA00017453"/>
    </source>
</evidence>
<organism evidence="9 10">
    <name type="scientific">Pristionchus fissidentatus</name>
    <dbReference type="NCBI Taxonomy" id="1538716"/>
    <lineage>
        <taxon>Eukaryota</taxon>
        <taxon>Metazoa</taxon>
        <taxon>Ecdysozoa</taxon>
        <taxon>Nematoda</taxon>
        <taxon>Chromadorea</taxon>
        <taxon>Rhabditida</taxon>
        <taxon>Rhabditina</taxon>
        <taxon>Diplogasteromorpha</taxon>
        <taxon>Diplogasteroidea</taxon>
        <taxon>Neodiplogasteridae</taxon>
        <taxon>Pristionchus</taxon>
    </lineage>
</organism>
<name>A0AAV5VGH5_9BILA</name>
<dbReference type="GO" id="GO:0005576">
    <property type="term" value="C:extracellular region"/>
    <property type="evidence" value="ECO:0007669"/>
    <property type="project" value="UniProtKB-SubCell"/>
</dbReference>
<proteinExistence type="inferred from homology"/>
<gene>
    <name evidence="9" type="ORF">PFISCL1PPCAC_8615</name>
</gene>
<keyword evidence="10" id="KW-1185">Reference proteome</keyword>
<dbReference type="EMBL" id="BTSY01000003">
    <property type="protein sequence ID" value="GMT17318.1"/>
    <property type="molecule type" value="Genomic_DNA"/>
</dbReference>
<evidence type="ECO:0000256" key="5">
    <source>
        <dbReference type="ARBA" id="ARBA00022729"/>
    </source>
</evidence>
<dbReference type="PANTHER" id="PTHR31418:SF7">
    <property type="entry name" value="FATTY-ACID AND RETINOL-BINDING PROTEIN 1"/>
    <property type="match status" value="1"/>
</dbReference>
<comment type="similarity">
    <text evidence="2">Belongs to the fatty-acid and retinol-binding protein (FARBP) family.</text>
</comment>
<dbReference type="GO" id="GO:0008289">
    <property type="term" value="F:lipid binding"/>
    <property type="evidence" value="ECO:0007669"/>
    <property type="project" value="UniProtKB-KW"/>
</dbReference>
<feature type="chain" id="PRO_5043663671" description="Fatty-acid and retinol-binding protein 1" evidence="8">
    <location>
        <begin position="19"/>
        <end position="181"/>
    </location>
</feature>
<evidence type="ECO:0000256" key="1">
    <source>
        <dbReference type="ARBA" id="ARBA00004613"/>
    </source>
</evidence>
<evidence type="ECO:0000256" key="6">
    <source>
        <dbReference type="ARBA" id="ARBA00023054"/>
    </source>
</evidence>
<accession>A0AAV5VGH5</accession>
<evidence type="ECO:0000256" key="4">
    <source>
        <dbReference type="ARBA" id="ARBA00022525"/>
    </source>
</evidence>
<keyword evidence="6" id="KW-0175">Coiled coil</keyword>
<evidence type="ECO:0000256" key="7">
    <source>
        <dbReference type="ARBA" id="ARBA00023121"/>
    </source>
</evidence>
<reference evidence="9" key="1">
    <citation type="submission" date="2023-10" db="EMBL/GenBank/DDBJ databases">
        <title>Genome assembly of Pristionchus species.</title>
        <authorList>
            <person name="Yoshida K."/>
            <person name="Sommer R.J."/>
        </authorList>
    </citation>
    <scope>NUCLEOTIDE SEQUENCE</scope>
    <source>
        <strain evidence="9">RS5133</strain>
    </source>
</reference>
<keyword evidence="5 8" id="KW-0732">Signal</keyword>
<feature type="non-terminal residue" evidence="9">
    <location>
        <position position="1"/>
    </location>
</feature>
<evidence type="ECO:0000256" key="2">
    <source>
        <dbReference type="ARBA" id="ARBA00006648"/>
    </source>
</evidence>
<evidence type="ECO:0000256" key="8">
    <source>
        <dbReference type="SAM" id="SignalP"/>
    </source>
</evidence>
<dbReference type="AlphaFoldDB" id="A0AAV5VGH5"/>
<keyword evidence="4" id="KW-0964">Secreted</keyword>
<evidence type="ECO:0000313" key="9">
    <source>
        <dbReference type="EMBL" id="GMT17318.1"/>
    </source>
</evidence>
<keyword evidence="7" id="KW-0446">Lipid-binding</keyword>
<dbReference type="InterPro" id="IPR008632">
    <property type="entry name" value="Gp-FAR-1"/>
</dbReference>
<dbReference type="Pfam" id="PF05823">
    <property type="entry name" value="Gp-FAR-1"/>
    <property type="match status" value="1"/>
</dbReference>
<sequence>GMFRSVALLAFVAVAALAAPIESIDDVPAEYKDLIPSQAKEFLTGLTDDDKKILKELAGNYATYKTEEEALNALKEKSPALYEKAEKVYSLVQSKIDALGDEAKTFATDIIKEARKIQASVFAGNQPTLDELKAKAVAEFAKYEALSPEAKADLEKHFPITAGVFKNEKFQELAKKLLGKN</sequence>
<protein>
    <recommendedName>
        <fullName evidence="3">Fatty-acid and retinol-binding protein 1</fullName>
    </recommendedName>
</protein>
<comment type="caution">
    <text evidence="9">The sequence shown here is derived from an EMBL/GenBank/DDBJ whole genome shotgun (WGS) entry which is preliminary data.</text>
</comment>
<dbReference type="PANTHER" id="PTHR31418">
    <property type="entry name" value="FATTY-ACID AND RETINOL-BINDING PROTEIN 1"/>
    <property type="match status" value="1"/>
</dbReference>
<dbReference type="Proteomes" id="UP001432322">
    <property type="component" value="Unassembled WGS sequence"/>
</dbReference>